<accession>W0GRH9</accession>
<dbReference type="STRING" id="838561.P344_05085"/>
<dbReference type="eggNOG" id="COG0566">
    <property type="taxonomic scope" value="Bacteria"/>
</dbReference>
<dbReference type="PATRIC" id="fig|838561.3.peg.976"/>
<name>W0GRH9_9MOLU</name>
<dbReference type="GO" id="GO:0008173">
    <property type="term" value="F:RNA methyltransferase activity"/>
    <property type="evidence" value="ECO:0007669"/>
    <property type="project" value="InterPro"/>
</dbReference>
<keyword evidence="2" id="KW-0489">Methyltransferase</keyword>
<keyword evidence="3" id="KW-0808">Transferase</keyword>
<keyword evidence="6" id="KW-1185">Reference proteome</keyword>
<dbReference type="PANTHER" id="PTHR43191:SF2">
    <property type="entry name" value="RRNA METHYLTRANSFERASE 3, MITOCHONDRIAL"/>
    <property type="match status" value="1"/>
</dbReference>
<dbReference type="CDD" id="cd18095">
    <property type="entry name" value="SpoU-like_rRNA-MTase"/>
    <property type="match status" value="1"/>
</dbReference>
<dbReference type="EMBL" id="CP006720">
    <property type="protein sequence ID" value="AHI58339.1"/>
    <property type="molecule type" value="Genomic_DNA"/>
</dbReference>
<dbReference type="SUPFAM" id="SSF75217">
    <property type="entry name" value="alpha/beta knot"/>
    <property type="match status" value="1"/>
</dbReference>
<dbReference type="Pfam" id="PF00588">
    <property type="entry name" value="SpoU_methylase"/>
    <property type="match status" value="1"/>
</dbReference>
<dbReference type="KEGG" id="smir:SMM_0847"/>
<dbReference type="GO" id="GO:0032259">
    <property type="term" value="P:methylation"/>
    <property type="evidence" value="ECO:0007669"/>
    <property type="project" value="UniProtKB-KW"/>
</dbReference>
<dbReference type="Gene3D" id="3.30.1330.30">
    <property type="match status" value="1"/>
</dbReference>
<dbReference type="Gene3D" id="3.40.1280.10">
    <property type="match status" value="1"/>
</dbReference>
<evidence type="ECO:0000259" key="4">
    <source>
        <dbReference type="SMART" id="SM00967"/>
    </source>
</evidence>
<dbReference type="InterPro" id="IPR029026">
    <property type="entry name" value="tRNA_m1G_MTases_N"/>
</dbReference>
<dbReference type="HOGENOM" id="CLU_021322_3_2_14"/>
<feature type="domain" description="RNA 2-O ribose methyltransferase substrate binding" evidence="4">
    <location>
        <begin position="33"/>
        <end position="100"/>
    </location>
</feature>
<dbReference type="KEGG" id="smia:P344_05085"/>
<evidence type="ECO:0000256" key="2">
    <source>
        <dbReference type="ARBA" id="ARBA00022603"/>
    </source>
</evidence>
<sequence length="263" mass="29442">MGYREINSSQNKYIKELGKLKHNKFRHAKQLGLIEGLHLISSAYDNNLLVEILVTKDNLHLVNKYQNVNIIIVTDQIISKLSTSVTSQQILGVINLAKYFSQQKIDYHQNALILENIQDPGNLGTLLRTSLGFNFPNIFLVHNGVDLFNDKVIRASQGSLFYLNIHVISHPVVEFLGQLKKEHYQIISTNLSDNSTFLETTSFAAGQKYAVCLGNEGSGLSPMILDNSDLNVKIKINAKLDSLNVAQAGTILMYEINKQQKGE</sequence>
<dbReference type="GO" id="GO:0005737">
    <property type="term" value="C:cytoplasm"/>
    <property type="evidence" value="ECO:0007669"/>
    <property type="project" value="UniProtKB-ARBA"/>
</dbReference>
<dbReference type="PANTHER" id="PTHR43191">
    <property type="entry name" value="RRNA METHYLTRANSFERASE 3"/>
    <property type="match status" value="1"/>
</dbReference>
<evidence type="ECO:0000313" key="5">
    <source>
        <dbReference type="EMBL" id="AHI58339.1"/>
    </source>
</evidence>
<evidence type="ECO:0000256" key="1">
    <source>
        <dbReference type="ARBA" id="ARBA00007228"/>
    </source>
</evidence>
<dbReference type="GO" id="GO:0003723">
    <property type="term" value="F:RNA binding"/>
    <property type="evidence" value="ECO:0007669"/>
    <property type="project" value="InterPro"/>
</dbReference>
<evidence type="ECO:0000256" key="3">
    <source>
        <dbReference type="ARBA" id="ARBA00022679"/>
    </source>
</evidence>
<dbReference type="RefSeq" id="WP_025317598.1">
    <property type="nucleotide sequence ID" value="NZ_CP002082.1"/>
</dbReference>
<dbReference type="SUPFAM" id="SSF55315">
    <property type="entry name" value="L30e-like"/>
    <property type="match status" value="1"/>
</dbReference>
<dbReference type="Proteomes" id="UP000019260">
    <property type="component" value="Chromosome"/>
</dbReference>
<dbReference type="AlphaFoldDB" id="W0GRH9"/>
<dbReference type="Pfam" id="PF22435">
    <property type="entry name" value="MRM3-like_sub_bind"/>
    <property type="match status" value="1"/>
</dbReference>
<dbReference type="SMART" id="SM00967">
    <property type="entry name" value="SpoU_sub_bind"/>
    <property type="match status" value="1"/>
</dbReference>
<dbReference type="InterPro" id="IPR029028">
    <property type="entry name" value="Alpha/beta_knot_MTases"/>
</dbReference>
<dbReference type="InterPro" id="IPR051259">
    <property type="entry name" value="rRNA_Methyltransferase"/>
</dbReference>
<dbReference type="InterPro" id="IPR013123">
    <property type="entry name" value="SpoU_subst-bd"/>
</dbReference>
<evidence type="ECO:0000313" key="6">
    <source>
        <dbReference type="Proteomes" id="UP000019260"/>
    </source>
</evidence>
<proteinExistence type="inferred from homology"/>
<reference evidence="5 6" key="1">
    <citation type="submission" date="2013-09" db="EMBL/GenBank/DDBJ databases">
        <title>Complete genome sequence of Spiroplasma mirum suckling mouse cataract agent.</title>
        <authorList>
            <person name="Landry C.A."/>
            <person name="Bastian F.O."/>
            <person name="Thune R.L."/>
        </authorList>
    </citation>
    <scope>NUCLEOTIDE SEQUENCE [LARGE SCALE GENOMIC DNA]</scope>
    <source>
        <strain evidence="5 6">SMCA</strain>
    </source>
</reference>
<dbReference type="GO" id="GO:0006396">
    <property type="term" value="P:RNA processing"/>
    <property type="evidence" value="ECO:0007669"/>
    <property type="project" value="InterPro"/>
</dbReference>
<dbReference type="OrthoDB" id="9794400at2"/>
<protein>
    <recommendedName>
        <fullName evidence="4">RNA 2-O ribose methyltransferase substrate binding domain-containing protein</fullName>
    </recommendedName>
</protein>
<organism evidence="5 6">
    <name type="scientific">Spiroplasma mirum ATCC 29335</name>
    <dbReference type="NCBI Taxonomy" id="838561"/>
    <lineage>
        <taxon>Bacteria</taxon>
        <taxon>Bacillati</taxon>
        <taxon>Mycoplasmatota</taxon>
        <taxon>Mollicutes</taxon>
        <taxon>Entomoplasmatales</taxon>
        <taxon>Spiroplasmataceae</taxon>
        <taxon>Spiroplasma</taxon>
    </lineage>
</organism>
<comment type="similarity">
    <text evidence="1">Belongs to the class IV-like SAM-binding methyltransferase superfamily. RNA methyltransferase TrmH family.</text>
</comment>
<dbReference type="InterPro" id="IPR029064">
    <property type="entry name" value="Ribosomal_eL30-like_sf"/>
</dbReference>
<dbReference type="InterPro" id="IPR053888">
    <property type="entry name" value="MRM3-like_sub_bind"/>
</dbReference>
<gene>
    <name evidence="5" type="ORF">P344_05085</name>
</gene>
<dbReference type="InterPro" id="IPR001537">
    <property type="entry name" value="SpoU_MeTrfase"/>
</dbReference>